<gene>
    <name evidence="2" type="ORF">NCTC11401_02197</name>
    <name evidence="1" type="ORF">SAMN05421777_11797</name>
</gene>
<dbReference type="Proteomes" id="UP000186808">
    <property type="component" value="Unassembled WGS sequence"/>
</dbReference>
<evidence type="ECO:0000313" key="3">
    <source>
        <dbReference type="Proteomes" id="UP000186808"/>
    </source>
</evidence>
<dbReference type="Gene3D" id="2.60.120.10">
    <property type="entry name" value="Jelly Rolls"/>
    <property type="match status" value="1"/>
</dbReference>
<dbReference type="InterPro" id="IPR011051">
    <property type="entry name" value="RmlC_Cupin_sf"/>
</dbReference>
<dbReference type="EMBL" id="UGGV01000001">
    <property type="protein sequence ID" value="STO25362.1"/>
    <property type="molecule type" value="Genomic_DNA"/>
</dbReference>
<evidence type="ECO:0000313" key="4">
    <source>
        <dbReference type="Proteomes" id="UP000254374"/>
    </source>
</evidence>
<evidence type="ECO:0000313" key="1">
    <source>
        <dbReference type="EMBL" id="SIR63496.1"/>
    </source>
</evidence>
<reference evidence="2 4" key="2">
    <citation type="submission" date="2018-06" db="EMBL/GenBank/DDBJ databases">
        <authorList>
            <consortium name="Pathogen Informatics"/>
            <person name="Doyle S."/>
        </authorList>
    </citation>
    <scope>NUCLEOTIDE SEQUENCE [LARGE SCALE GENOMIC DNA]</scope>
    <source>
        <strain evidence="2 4">NCTC11401</strain>
    </source>
</reference>
<evidence type="ECO:0000313" key="2">
    <source>
        <dbReference type="EMBL" id="STO25362.1"/>
    </source>
</evidence>
<dbReference type="EMBL" id="FTNL01000017">
    <property type="protein sequence ID" value="SIR63496.1"/>
    <property type="molecule type" value="Genomic_DNA"/>
</dbReference>
<accession>A0A377GM14</accession>
<proteinExistence type="predicted"/>
<dbReference type="AlphaFoldDB" id="A0A377GM14"/>
<sequence>MVLHYLISHQETEIHHYECAKQSAIAPNERYTERIKGSDMFAKIDQIRNKNRKEVIAAISALDTVTYETVSTFLPAKLADGSLKLDHSAYLPVDPGTVEPNGVGRYLIYDHPDEANPFSIWAFAFAPRQKTTIHDHKYKGTVTVLEGPISEKYYRPTGELTARLENRIDRYRFHCNRDDLSEIFVHQLKRRKGLGKGISVTLHIYNMQAYLVNLEGDKVDRRNLKTIYAKDKTIDEENIAAYSEVYPQLKFD</sequence>
<dbReference type="Proteomes" id="UP000254374">
    <property type="component" value="Unassembled WGS sequence"/>
</dbReference>
<dbReference type="InterPro" id="IPR014710">
    <property type="entry name" value="RmlC-like_jellyroll"/>
</dbReference>
<protein>
    <submittedName>
        <fullName evidence="1">Kynureninase</fullName>
    </submittedName>
    <submittedName>
        <fullName evidence="2">Predicted metal-dependent enzyme of the double-stranded beta helix superfamily</fullName>
    </submittedName>
</protein>
<organism evidence="2 4">
    <name type="scientific">Fluoribacter gormanii</name>
    <dbReference type="NCBI Taxonomy" id="464"/>
    <lineage>
        <taxon>Bacteria</taxon>
        <taxon>Pseudomonadati</taxon>
        <taxon>Pseudomonadota</taxon>
        <taxon>Gammaproteobacteria</taxon>
        <taxon>Legionellales</taxon>
        <taxon>Legionellaceae</taxon>
        <taxon>Fluoribacter</taxon>
    </lineage>
</organism>
<dbReference type="SUPFAM" id="SSF51182">
    <property type="entry name" value="RmlC-like cupins"/>
    <property type="match status" value="1"/>
</dbReference>
<keyword evidence="3" id="KW-1185">Reference proteome</keyword>
<reference evidence="1 3" key="1">
    <citation type="submission" date="2017-01" db="EMBL/GenBank/DDBJ databases">
        <authorList>
            <person name="Varghese N."/>
            <person name="Submissions S."/>
        </authorList>
    </citation>
    <scope>NUCLEOTIDE SEQUENCE [LARGE SCALE GENOMIC DNA]</scope>
    <source>
        <strain evidence="1 3">ATCC 33342</strain>
    </source>
</reference>
<name>A0A377GM14_9GAMM</name>